<evidence type="ECO:0000313" key="1">
    <source>
        <dbReference type="EMBL" id="KAG5581951.1"/>
    </source>
</evidence>
<sequence>GASVVFRWGFVGWLFEVGELVVWWSFVGCFSLGDRVGGLFNVVQAWNWPEMEKKGLAVVTGK</sequence>
<feature type="non-terminal residue" evidence="1">
    <location>
        <position position="1"/>
    </location>
</feature>
<evidence type="ECO:0000313" key="2">
    <source>
        <dbReference type="Proteomes" id="UP000824120"/>
    </source>
</evidence>
<dbReference type="AlphaFoldDB" id="A0A9J5X2K3"/>
<reference evidence="1 2" key="1">
    <citation type="submission" date="2020-09" db="EMBL/GenBank/DDBJ databases">
        <title>De no assembly of potato wild relative species, Solanum commersonii.</title>
        <authorList>
            <person name="Cho K."/>
        </authorList>
    </citation>
    <scope>NUCLEOTIDE SEQUENCE [LARGE SCALE GENOMIC DNA]</scope>
    <source>
        <strain evidence="1">LZ3.2</strain>
        <tissue evidence="1">Leaf</tissue>
    </source>
</reference>
<proteinExistence type="predicted"/>
<protein>
    <submittedName>
        <fullName evidence="1">Uncharacterized protein</fullName>
    </submittedName>
</protein>
<name>A0A9J5X2K3_SOLCO</name>
<gene>
    <name evidence="1" type="ORF">H5410_052578</name>
</gene>
<dbReference type="EMBL" id="JACXVP010000010">
    <property type="protein sequence ID" value="KAG5581951.1"/>
    <property type="molecule type" value="Genomic_DNA"/>
</dbReference>
<comment type="caution">
    <text evidence="1">The sequence shown here is derived from an EMBL/GenBank/DDBJ whole genome shotgun (WGS) entry which is preliminary data.</text>
</comment>
<organism evidence="1 2">
    <name type="scientific">Solanum commersonii</name>
    <name type="common">Commerson's wild potato</name>
    <name type="synonym">Commerson's nightshade</name>
    <dbReference type="NCBI Taxonomy" id="4109"/>
    <lineage>
        <taxon>Eukaryota</taxon>
        <taxon>Viridiplantae</taxon>
        <taxon>Streptophyta</taxon>
        <taxon>Embryophyta</taxon>
        <taxon>Tracheophyta</taxon>
        <taxon>Spermatophyta</taxon>
        <taxon>Magnoliopsida</taxon>
        <taxon>eudicotyledons</taxon>
        <taxon>Gunneridae</taxon>
        <taxon>Pentapetalae</taxon>
        <taxon>asterids</taxon>
        <taxon>lamiids</taxon>
        <taxon>Solanales</taxon>
        <taxon>Solanaceae</taxon>
        <taxon>Solanoideae</taxon>
        <taxon>Solaneae</taxon>
        <taxon>Solanum</taxon>
    </lineage>
</organism>
<accession>A0A9J5X2K3</accession>
<dbReference type="Proteomes" id="UP000824120">
    <property type="component" value="Chromosome 10"/>
</dbReference>
<keyword evidence="2" id="KW-1185">Reference proteome</keyword>